<feature type="region of interest" description="Disordered" evidence="1">
    <location>
        <begin position="53"/>
        <end position="74"/>
    </location>
</feature>
<evidence type="ECO:0000313" key="2">
    <source>
        <dbReference type="EMBL" id="KAH1130288.1"/>
    </source>
</evidence>
<comment type="caution">
    <text evidence="2">The sequence shown here is derived from an EMBL/GenBank/DDBJ whole genome shotgun (WGS) entry which is preliminary data.</text>
</comment>
<evidence type="ECO:0000313" key="3">
    <source>
        <dbReference type="Proteomes" id="UP000828251"/>
    </source>
</evidence>
<sequence length="86" mass="9505">MIKLDIKFDDRERGQFTPNGCFRRFKKIAYLLSARQWSSPTCGIQGLNLDRRGHDGVETSKNPSNSGTNLATKSGALPMIGESFGL</sequence>
<protein>
    <submittedName>
        <fullName evidence="2">Uncharacterized protein</fullName>
    </submittedName>
</protein>
<feature type="compositionally biased region" description="Polar residues" evidence="1">
    <location>
        <begin position="59"/>
        <end position="72"/>
    </location>
</feature>
<proteinExistence type="predicted"/>
<keyword evidence="3" id="KW-1185">Reference proteome</keyword>
<dbReference type="Proteomes" id="UP000828251">
    <property type="component" value="Unassembled WGS sequence"/>
</dbReference>
<dbReference type="AlphaFoldDB" id="A0A9D3WKS9"/>
<evidence type="ECO:0000256" key="1">
    <source>
        <dbReference type="SAM" id="MobiDB-lite"/>
    </source>
</evidence>
<organism evidence="2 3">
    <name type="scientific">Gossypium stocksii</name>
    <dbReference type="NCBI Taxonomy" id="47602"/>
    <lineage>
        <taxon>Eukaryota</taxon>
        <taxon>Viridiplantae</taxon>
        <taxon>Streptophyta</taxon>
        <taxon>Embryophyta</taxon>
        <taxon>Tracheophyta</taxon>
        <taxon>Spermatophyta</taxon>
        <taxon>Magnoliopsida</taxon>
        <taxon>eudicotyledons</taxon>
        <taxon>Gunneridae</taxon>
        <taxon>Pentapetalae</taxon>
        <taxon>rosids</taxon>
        <taxon>malvids</taxon>
        <taxon>Malvales</taxon>
        <taxon>Malvaceae</taxon>
        <taxon>Malvoideae</taxon>
        <taxon>Gossypium</taxon>
    </lineage>
</organism>
<name>A0A9D3WKS9_9ROSI</name>
<dbReference type="EMBL" id="JAIQCV010000001">
    <property type="protein sequence ID" value="KAH1130288.1"/>
    <property type="molecule type" value="Genomic_DNA"/>
</dbReference>
<accession>A0A9D3WKS9</accession>
<reference evidence="2 3" key="1">
    <citation type="journal article" date="2021" name="Plant Biotechnol. J.">
        <title>Multi-omics assisted identification of the key and species-specific regulatory components of drought-tolerant mechanisms in Gossypium stocksii.</title>
        <authorList>
            <person name="Yu D."/>
            <person name="Ke L."/>
            <person name="Zhang D."/>
            <person name="Wu Y."/>
            <person name="Sun Y."/>
            <person name="Mei J."/>
            <person name="Sun J."/>
            <person name="Sun Y."/>
        </authorList>
    </citation>
    <scope>NUCLEOTIDE SEQUENCE [LARGE SCALE GENOMIC DNA]</scope>
    <source>
        <strain evidence="3">cv. E1</strain>
        <tissue evidence="2">Leaf</tissue>
    </source>
</reference>
<gene>
    <name evidence="2" type="ORF">J1N35_001666</name>
</gene>